<evidence type="ECO:0000313" key="3">
    <source>
        <dbReference type="Proteomes" id="UP000183769"/>
    </source>
</evidence>
<dbReference type="EMBL" id="FOXI01000003">
    <property type="protein sequence ID" value="SFP34171.1"/>
    <property type="molecule type" value="Genomic_DNA"/>
</dbReference>
<keyword evidence="3" id="KW-1185">Reference proteome</keyword>
<keyword evidence="1" id="KW-0812">Transmembrane</keyword>
<evidence type="ECO:0000256" key="1">
    <source>
        <dbReference type="SAM" id="Phobius"/>
    </source>
</evidence>
<dbReference type="OrthoDB" id="214459at2157"/>
<gene>
    <name evidence="2" type="ORF">SAMN05216277_1034</name>
</gene>
<protein>
    <submittedName>
        <fullName evidence="2">Uncharacterized protein</fullName>
    </submittedName>
</protein>
<keyword evidence="1" id="KW-1133">Transmembrane helix</keyword>
<dbReference type="RefSeq" id="WP_074876186.1">
    <property type="nucleotide sequence ID" value="NZ_FOXI01000003.1"/>
</dbReference>
<dbReference type="AlphaFoldDB" id="A0A1I5PKY2"/>
<feature type="transmembrane region" description="Helical" evidence="1">
    <location>
        <begin position="141"/>
        <end position="162"/>
    </location>
</feature>
<sequence length="166" mass="17315">MQRRAVAVAAALFLVVGALSLGLVLTGEAPAFDAGADNVYQSGDEFTVDGQTYTVASIEATESSGGGHGGGGGTTYEATIEWDGENGTQSATVSQHGNVTLSGETHFAHFNSGEEVVISSNFDTLRQYNTETAQYEEHTNGLWGVSILTGLVGMLLIGTAYLPSRY</sequence>
<organism evidence="2 3">
    <name type="scientific">Halolamina pelagica</name>
    <dbReference type="NCBI Taxonomy" id="699431"/>
    <lineage>
        <taxon>Archaea</taxon>
        <taxon>Methanobacteriati</taxon>
        <taxon>Methanobacteriota</taxon>
        <taxon>Stenosarchaea group</taxon>
        <taxon>Halobacteria</taxon>
        <taxon>Halobacteriales</taxon>
        <taxon>Haloferacaceae</taxon>
    </lineage>
</organism>
<evidence type="ECO:0000313" key="2">
    <source>
        <dbReference type="EMBL" id="SFP34171.1"/>
    </source>
</evidence>
<proteinExistence type="predicted"/>
<accession>A0A1I5PKY2</accession>
<dbReference type="Proteomes" id="UP000183769">
    <property type="component" value="Unassembled WGS sequence"/>
</dbReference>
<name>A0A1I5PKY2_9EURY</name>
<keyword evidence="1" id="KW-0472">Membrane</keyword>
<reference evidence="3" key="1">
    <citation type="submission" date="2016-10" db="EMBL/GenBank/DDBJ databases">
        <authorList>
            <person name="Varghese N."/>
            <person name="Submissions S."/>
        </authorList>
    </citation>
    <scope>NUCLEOTIDE SEQUENCE [LARGE SCALE GENOMIC DNA]</scope>
    <source>
        <strain evidence="3">CGMCC 1.10329</strain>
    </source>
</reference>